<gene>
    <name evidence="4" type="ORF">DFR64_2128</name>
</gene>
<keyword evidence="3" id="KW-0255">Endonuclease</keyword>
<evidence type="ECO:0000313" key="4">
    <source>
        <dbReference type="EMBL" id="REG08753.1"/>
    </source>
</evidence>
<dbReference type="AlphaFoldDB" id="A0A347ZPC0"/>
<proteinExistence type="inferred from homology"/>
<accession>A0A347ZPC0</accession>
<dbReference type="InterPro" id="IPR003477">
    <property type="entry name" value="PemK-like"/>
</dbReference>
<dbReference type="Gene3D" id="2.30.30.110">
    <property type="match status" value="1"/>
</dbReference>
<comment type="caution">
    <text evidence="4">The sequence shown here is derived from an EMBL/GenBank/DDBJ whole genome shotgun (WGS) entry which is preliminary data.</text>
</comment>
<sequence>MVINQGDIYWVPLKDPRGSEAGITHPHVVIQENVVNRSRINTVVVCALTTNMKRVSIPGNVLLEPGEANLPRQSIVAVSQVSTVDKTQLGEYIGSLSAERVRQILAGLRLQQHMTAHHEEDGE</sequence>
<dbReference type="GO" id="GO:0003677">
    <property type="term" value="F:DNA binding"/>
    <property type="evidence" value="ECO:0007669"/>
    <property type="project" value="InterPro"/>
</dbReference>
<comment type="function">
    <text evidence="3">Toxic component of a type II toxin-antitoxin (TA) system.</text>
</comment>
<dbReference type="PIRSF" id="PIRSF033490">
    <property type="entry name" value="MazF"/>
    <property type="match status" value="1"/>
</dbReference>
<dbReference type="GO" id="GO:0016787">
    <property type="term" value="F:hydrolase activity"/>
    <property type="evidence" value="ECO:0007669"/>
    <property type="project" value="UniProtKB-KW"/>
</dbReference>
<reference evidence="4 5" key="1">
    <citation type="submission" date="2018-08" db="EMBL/GenBank/DDBJ databases">
        <title>Genomic Encyclopedia of Type Strains, Phase IV (KMG-IV): sequencing the most valuable type-strain genomes for metagenomic binning, comparative biology and taxonomic classification.</title>
        <authorList>
            <person name="Goeker M."/>
        </authorList>
    </citation>
    <scope>NUCLEOTIDE SEQUENCE [LARGE SCALE GENOMIC DNA]</scope>
    <source>
        <strain evidence="4 5">DSM 23923</strain>
    </source>
</reference>
<keyword evidence="2" id="KW-1277">Toxin-antitoxin system</keyword>
<dbReference type="PANTHER" id="PTHR33988">
    <property type="entry name" value="ENDORIBONUCLEASE MAZF-RELATED"/>
    <property type="match status" value="1"/>
</dbReference>
<evidence type="ECO:0000313" key="5">
    <source>
        <dbReference type="Proteomes" id="UP000256388"/>
    </source>
</evidence>
<keyword evidence="3" id="KW-0540">Nuclease</keyword>
<dbReference type="GO" id="GO:0004521">
    <property type="term" value="F:RNA endonuclease activity"/>
    <property type="evidence" value="ECO:0007669"/>
    <property type="project" value="TreeGrafter"/>
</dbReference>
<name>A0A347ZPC0_9CHLR</name>
<keyword evidence="3" id="KW-0378">Hydrolase</keyword>
<dbReference type="Proteomes" id="UP000256388">
    <property type="component" value="Unassembled WGS sequence"/>
</dbReference>
<keyword evidence="5" id="KW-1185">Reference proteome</keyword>
<dbReference type="EC" id="3.1.-.-" evidence="3"/>
<comment type="similarity">
    <text evidence="1 3">Belongs to the PemK/MazF family.</text>
</comment>
<dbReference type="InterPro" id="IPR011067">
    <property type="entry name" value="Plasmid_toxin/cell-grow_inhib"/>
</dbReference>
<protein>
    <recommendedName>
        <fullName evidence="3">mRNA interferase</fullName>
        <ecNumber evidence="3">3.1.-.-</ecNumber>
    </recommendedName>
</protein>
<dbReference type="GO" id="GO:0006402">
    <property type="term" value="P:mRNA catabolic process"/>
    <property type="evidence" value="ECO:0007669"/>
    <property type="project" value="TreeGrafter"/>
</dbReference>
<dbReference type="GO" id="GO:0016075">
    <property type="term" value="P:rRNA catabolic process"/>
    <property type="evidence" value="ECO:0007669"/>
    <property type="project" value="TreeGrafter"/>
</dbReference>
<dbReference type="PANTHER" id="PTHR33988:SF2">
    <property type="entry name" value="ENDORIBONUCLEASE MAZF"/>
    <property type="match status" value="1"/>
</dbReference>
<dbReference type="EMBL" id="QUMS01000002">
    <property type="protein sequence ID" value="REG08753.1"/>
    <property type="molecule type" value="Genomic_DNA"/>
</dbReference>
<organism evidence="4 5">
    <name type="scientific">Pelolinea submarina</name>
    <dbReference type="NCBI Taxonomy" id="913107"/>
    <lineage>
        <taxon>Bacteria</taxon>
        <taxon>Bacillati</taxon>
        <taxon>Chloroflexota</taxon>
        <taxon>Anaerolineae</taxon>
        <taxon>Anaerolineales</taxon>
        <taxon>Anaerolineaceae</taxon>
        <taxon>Pelolinea</taxon>
    </lineage>
</organism>
<evidence type="ECO:0000256" key="1">
    <source>
        <dbReference type="ARBA" id="ARBA00007521"/>
    </source>
</evidence>
<evidence type="ECO:0000256" key="2">
    <source>
        <dbReference type="ARBA" id="ARBA00022649"/>
    </source>
</evidence>
<dbReference type="SUPFAM" id="SSF50118">
    <property type="entry name" value="Cell growth inhibitor/plasmid maintenance toxic component"/>
    <property type="match status" value="1"/>
</dbReference>
<dbReference type="RefSeq" id="WP_116225398.1">
    <property type="nucleotide sequence ID" value="NZ_AP018437.1"/>
</dbReference>
<dbReference type="OrthoDB" id="9808744at2"/>
<dbReference type="Pfam" id="PF02452">
    <property type="entry name" value="PemK_toxin"/>
    <property type="match status" value="1"/>
</dbReference>
<evidence type="ECO:0000256" key="3">
    <source>
        <dbReference type="PIRNR" id="PIRNR033490"/>
    </source>
</evidence>